<dbReference type="Pfam" id="PF02397">
    <property type="entry name" value="Bac_transf"/>
    <property type="match status" value="1"/>
</dbReference>
<comment type="similarity">
    <text evidence="1">Belongs to the bacterial sugar transferase family.</text>
</comment>
<gene>
    <name evidence="4" type="ORF">AT705_09820</name>
</gene>
<dbReference type="RefSeq" id="WP_058796454.1">
    <property type="nucleotide sequence ID" value="NZ_CP013611.1"/>
</dbReference>
<sequence length="197" mass="22981">MAKRLFDIFFSLLGILILLPFYLIIAILIKRDSPGNVIFKQKRVGKNGHEFHVYKFRTMVVDAESKGMKITVGRDPRITNLGHFLRKYKLDELPQIFNVLFGSMSFVGPRPEVKEYIDEYPEAVRKEVLSVKPGITDNASIEFREESNILSRSPDPRKTYIEDILPVKQRYYLDYVRDRSLLGDVKIIIKTIWEVAR</sequence>
<keyword evidence="2" id="KW-1133">Transmembrane helix</keyword>
<proteinExistence type="inferred from homology"/>
<feature type="domain" description="Bacterial sugar transferase" evidence="3">
    <location>
        <begin position="3"/>
        <end position="196"/>
    </location>
</feature>
<feature type="transmembrane region" description="Helical" evidence="2">
    <location>
        <begin position="6"/>
        <end position="29"/>
    </location>
</feature>
<dbReference type="InterPro" id="IPR003362">
    <property type="entry name" value="Bact_transf"/>
</dbReference>
<reference evidence="4 5" key="1">
    <citation type="submission" date="2015-12" db="EMBL/GenBank/DDBJ databases">
        <title>Complete genome sequence of Pseudoalteromonas rubra SCSIO 6842, harboring a conjugative plasmid.</title>
        <authorList>
            <person name="Li B."/>
            <person name="Wang X."/>
        </authorList>
    </citation>
    <scope>NUCLEOTIDE SEQUENCE [LARGE SCALE GENOMIC DNA]</scope>
    <source>
        <strain evidence="4 5">SCSIO 6842</strain>
    </source>
</reference>
<keyword evidence="2" id="KW-0472">Membrane</keyword>
<evidence type="ECO:0000256" key="2">
    <source>
        <dbReference type="SAM" id="Phobius"/>
    </source>
</evidence>
<dbReference type="KEGG" id="prr:AT705_09820"/>
<evidence type="ECO:0000313" key="4">
    <source>
        <dbReference type="EMBL" id="ALU43212.1"/>
    </source>
</evidence>
<dbReference type="AlphaFoldDB" id="A0A0U3IIU8"/>
<evidence type="ECO:0000256" key="1">
    <source>
        <dbReference type="ARBA" id="ARBA00006464"/>
    </source>
</evidence>
<keyword evidence="2" id="KW-0812">Transmembrane</keyword>
<organism evidence="4 5">
    <name type="scientific">Pseudoalteromonas rubra</name>
    <dbReference type="NCBI Taxonomy" id="43658"/>
    <lineage>
        <taxon>Bacteria</taxon>
        <taxon>Pseudomonadati</taxon>
        <taxon>Pseudomonadota</taxon>
        <taxon>Gammaproteobacteria</taxon>
        <taxon>Alteromonadales</taxon>
        <taxon>Pseudoalteromonadaceae</taxon>
        <taxon>Pseudoalteromonas</taxon>
    </lineage>
</organism>
<dbReference type="GO" id="GO:0016780">
    <property type="term" value="F:phosphotransferase activity, for other substituted phosphate groups"/>
    <property type="evidence" value="ECO:0007669"/>
    <property type="project" value="TreeGrafter"/>
</dbReference>
<name>A0A0U3IIU8_9GAMM</name>
<evidence type="ECO:0000313" key="5">
    <source>
        <dbReference type="Proteomes" id="UP000069015"/>
    </source>
</evidence>
<dbReference type="PANTHER" id="PTHR30576">
    <property type="entry name" value="COLANIC BIOSYNTHESIS UDP-GLUCOSE LIPID CARRIER TRANSFERASE"/>
    <property type="match status" value="1"/>
</dbReference>
<dbReference type="Proteomes" id="UP000069015">
    <property type="component" value="Chromosome 1"/>
</dbReference>
<accession>A0A0U3IIU8</accession>
<evidence type="ECO:0000259" key="3">
    <source>
        <dbReference type="Pfam" id="PF02397"/>
    </source>
</evidence>
<protein>
    <recommendedName>
        <fullName evidence="3">Bacterial sugar transferase domain-containing protein</fullName>
    </recommendedName>
</protein>
<dbReference type="EMBL" id="CP013611">
    <property type="protein sequence ID" value="ALU43212.1"/>
    <property type="molecule type" value="Genomic_DNA"/>
</dbReference>
<dbReference type="PANTHER" id="PTHR30576:SF20">
    <property type="entry name" value="QUINOVOSAMINEPHOSPHOTRANSFERAE-RELATED"/>
    <property type="match status" value="1"/>
</dbReference>